<evidence type="ECO:0000313" key="2">
    <source>
        <dbReference type="Proteomes" id="UP000231564"/>
    </source>
</evidence>
<dbReference type="AlphaFoldDB" id="A0A2H1E9U9"/>
<dbReference type="STRING" id="1349785.GCA_000509405_00596"/>
<protein>
    <submittedName>
        <fullName evidence="1">Uncharacterized protein</fullName>
    </submittedName>
</protein>
<accession>A0A2H1E9U9</accession>
<name>A0A2H1E9U9_9FLAO</name>
<organism evidence="1 2">
    <name type="scientific">Tenacibaculum maritimum NCIMB 2154</name>
    <dbReference type="NCBI Taxonomy" id="1349785"/>
    <lineage>
        <taxon>Bacteria</taxon>
        <taxon>Pseudomonadati</taxon>
        <taxon>Bacteroidota</taxon>
        <taxon>Flavobacteriia</taxon>
        <taxon>Flavobacteriales</taxon>
        <taxon>Flavobacteriaceae</taxon>
        <taxon>Tenacibaculum</taxon>
    </lineage>
</organism>
<evidence type="ECO:0000313" key="1">
    <source>
        <dbReference type="EMBL" id="SFZ82489.1"/>
    </source>
</evidence>
<gene>
    <name evidence="1" type="ORF">MARIT_1614</name>
</gene>
<dbReference type="KEGG" id="tmar:MARIT_1614"/>
<dbReference type="GeneID" id="47723126"/>
<dbReference type="EMBL" id="LT634361">
    <property type="protein sequence ID" value="SFZ82489.1"/>
    <property type="molecule type" value="Genomic_DNA"/>
</dbReference>
<dbReference type="Proteomes" id="UP000231564">
    <property type="component" value="Chromosome MARIT"/>
</dbReference>
<dbReference type="OrthoDB" id="1446962at2"/>
<dbReference type="RefSeq" id="WP_024742039.1">
    <property type="nucleotide sequence ID" value="NZ_BAUG01000045.1"/>
</dbReference>
<proteinExistence type="predicted"/>
<keyword evidence="2" id="KW-1185">Reference proteome</keyword>
<sequence>MNLEQIRELKEMYLKTLVSSENNEYSEIKIKVDTSYVELVSLIGSLINVSQCAMEGMCNFEIPNCSEYDIVNTLEIAKKLLPHSEAQFLDGIKKL</sequence>
<reference evidence="1 2" key="1">
    <citation type="submission" date="2016-11" db="EMBL/GenBank/DDBJ databases">
        <authorList>
            <person name="Jaros S."/>
            <person name="Januszkiewicz K."/>
            <person name="Wedrychowicz H."/>
        </authorList>
    </citation>
    <scope>NUCLEOTIDE SEQUENCE [LARGE SCALE GENOMIC DNA]</scope>
    <source>
        <strain evidence="1">NCIMB 2154T</strain>
    </source>
</reference>